<dbReference type="OMA" id="DMSTEYN"/>
<feature type="compositionally biased region" description="Polar residues" evidence="8">
    <location>
        <begin position="557"/>
        <end position="567"/>
    </location>
</feature>
<feature type="region of interest" description="Disordered" evidence="8">
    <location>
        <begin position="391"/>
        <end position="410"/>
    </location>
</feature>
<feature type="compositionally biased region" description="Polar residues" evidence="8">
    <location>
        <begin position="260"/>
        <end position="269"/>
    </location>
</feature>
<feature type="compositionally biased region" description="Basic residues" evidence="8">
    <location>
        <begin position="280"/>
        <end position="289"/>
    </location>
</feature>
<reference evidence="9 10" key="1">
    <citation type="submission" date="2015-12" db="EMBL/GenBank/DDBJ databases">
        <title>The genome of Folsomia candida.</title>
        <authorList>
            <person name="Faddeeva A."/>
            <person name="Derks M.F."/>
            <person name="Anvar Y."/>
            <person name="Smit S."/>
            <person name="Van Straalen N."/>
            <person name="Roelofs D."/>
        </authorList>
    </citation>
    <scope>NUCLEOTIDE SEQUENCE [LARGE SCALE GENOMIC DNA]</scope>
    <source>
        <strain evidence="9 10">VU population</strain>
        <tissue evidence="9">Whole body</tissue>
    </source>
</reference>
<dbReference type="OrthoDB" id="10050321at2759"/>
<evidence type="ECO:0000256" key="8">
    <source>
        <dbReference type="SAM" id="MobiDB-lite"/>
    </source>
</evidence>
<dbReference type="GO" id="GO:0002028">
    <property type="term" value="P:regulation of sodium ion transport"/>
    <property type="evidence" value="ECO:0007669"/>
    <property type="project" value="UniProtKB-UniRule"/>
</dbReference>
<evidence type="ECO:0000313" key="9">
    <source>
        <dbReference type="EMBL" id="OXA58675.1"/>
    </source>
</evidence>
<feature type="compositionally biased region" description="Low complexity" evidence="8">
    <location>
        <begin position="584"/>
        <end position="603"/>
    </location>
</feature>
<feature type="compositionally biased region" description="Low complexity" evidence="8">
    <location>
        <begin position="314"/>
        <end position="336"/>
    </location>
</feature>
<evidence type="ECO:0000313" key="10">
    <source>
        <dbReference type="Proteomes" id="UP000198287"/>
    </source>
</evidence>
<feature type="transmembrane region" description="Helical" evidence="7">
    <location>
        <begin position="9"/>
        <end position="30"/>
    </location>
</feature>
<sequence>MGLCTTRRVYLLFLVITILQIISTGARQVFDFLGPLWAMILTNFLNIVFSIFGFFGGYTRRKHYLVSYTVWSILWIGWNLFIVCLYIPLPQLEMYKSPILSLGTGGFSWWETRAPGCVPDWTSETQLLVTNCMFDPRLAFYFTIGLNGLLPRKDDSDYYFTLFCNYLSYLYRLMEFIQAGVQLYLSSTGILCSLSMLICHNLYADGDDKDFKQSAQPPNGGAQGTVPAFLSLSRQNVSTHTRASNRLYNRAPIGIPPTGGDSSDQQVGGNTMDDRLRPMTPRRVKRRSARSIQSQRFGPPTGPSTNQKLDGGDNSNKPSTSKGSSGGSARSSLRSNASRRNHRSSKRKNHFVSPVNRLMQLQHVVDSETSHDEPRRYLLRDQGHTNPVYLGAQSPKYGHAPPRPPSARSSYSNYHPARLPVNASNNPELLPNVINLNQNIFTNGGFDMSTEYNVSQHSNNTSTALYEDEVNFHPNLSPNNVTNNPPPLPPLVPNGINLSFKPQNTYYPSSGHQLPKNFPRGGGPMENGGVVHQNSVFAYPLAHSPVSQESFPMWGVSQPQSPTSNHFPSPPYQNRRPNWQMKSNNNPLQSHPHLHHPSSQQPLNSETVI</sequence>
<accession>A0A226ELV3</accession>
<feature type="region of interest" description="Disordered" evidence="8">
    <location>
        <begin position="240"/>
        <end position="357"/>
    </location>
</feature>
<feature type="compositionally biased region" description="Basic residues" evidence="8">
    <location>
        <begin position="337"/>
        <end position="350"/>
    </location>
</feature>
<evidence type="ECO:0000256" key="5">
    <source>
        <dbReference type="ARBA" id="ARBA00022989"/>
    </source>
</evidence>
<dbReference type="EMBL" id="LNIX01000003">
    <property type="protein sequence ID" value="OXA58675.1"/>
    <property type="molecule type" value="Genomic_DNA"/>
</dbReference>
<dbReference type="GO" id="GO:0005886">
    <property type="term" value="C:plasma membrane"/>
    <property type="evidence" value="ECO:0007669"/>
    <property type="project" value="UniProtKB-SubCell"/>
</dbReference>
<evidence type="ECO:0000256" key="7">
    <source>
        <dbReference type="RuleBase" id="RU368041"/>
    </source>
</evidence>
<keyword evidence="6 7" id="KW-0472">Membrane</keyword>
<evidence type="ECO:0000256" key="2">
    <source>
        <dbReference type="ARBA" id="ARBA00006364"/>
    </source>
</evidence>
<organism evidence="9 10">
    <name type="scientific">Folsomia candida</name>
    <name type="common">Springtail</name>
    <dbReference type="NCBI Taxonomy" id="158441"/>
    <lineage>
        <taxon>Eukaryota</taxon>
        <taxon>Metazoa</taxon>
        <taxon>Ecdysozoa</taxon>
        <taxon>Arthropoda</taxon>
        <taxon>Hexapoda</taxon>
        <taxon>Collembola</taxon>
        <taxon>Entomobryomorpha</taxon>
        <taxon>Isotomoidea</taxon>
        <taxon>Isotomidae</taxon>
        <taxon>Proisotominae</taxon>
        <taxon>Folsomia</taxon>
    </lineage>
</organism>
<dbReference type="PANTHER" id="PTHR13084">
    <property type="entry name" value="T-CELL LYMPHOMA BREAKPOINT-ASSOCIATED TARGET 1-RELATED"/>
    <property type="match status" value="1"/>
</dbReference>
<keyword evidence="4 7" id="KW-0812">Transmembrane</keyword>
<protein>
    <recommendedName>
        <fullName evidence="7">Sodium/potassium-transporting ATPase subunit beta-1-interacting protein</fullName>
        <shortName evidence="7">Na(+)/K(+)-transporting ATPase subunit beta-1-interacting protein</shortName>
    </recommendedName>
</protein>
<comment type="caution">
    <text evidence="9">The sequence shown here is derived from an EMBL/GenBank/DDBJ whole genome shotgun (WGS) entry which is preliminary data.</text>
</comment>
<feature type="transmembrane region" description="Helical" evidence="7">
    <location>
        <begin position="65"/>
        <end position="89"/>
    </location>
</feature>
<keyword evidence="3 7" id="KW-1003">Cell membrane</keyword>
<evidence type="ECO:0000256" key="1">
    <source>
        <dbReference type="ARBA" id="ARBA00004651"/>
    </source>
</evidence>
<evidence type="ECO:0000256" key="3">
    <source>
        <dbReference type="ARBA" id="ARBA00022475"/>
    </source>
</evidence>
<dbReference type="Pfam" id="PF05640">
    <property type="entry name" value="NKAIN"/>
    <property type="match status" value="1"/>
</dbReference>
<comment type="subcellular location">
    <subcellularLocation>
        <location evidence="1 7">Cell membrane</location>
        <topology evidence="1 7">Multi-pass membrane protein</topology>
    </subcellularLocation>
</comment>
<dbReference type="AlphaFoldDB" id="A0A226ELV3"/>
<dbReference type="Proteomes" id="UP000198287">
    <property type="component" value="Unassembled WGS sequence"/>
</dbReference>
<evidence type="ECO:0000256" key="4">
    <source>
        <dbReference type="ARBA" id="ARBA00022692"/>
    </source>
</evidence>
<evidence type="ECO:0000256" key="6">
    <source>
        <dbReference type="ARBA" id="ARBA00023136"/>
    </source>
</evidence>
<feature type="region of interest" description="Disordered" evidence="8">
    <location>
        <begin position="552"/>
        <end position="609"/>
    </location>
</feature>
<dbReference type="PANTHER" id="PTHR13084:SF6">
    <property type="entry name" value="SODIUM_POTASSIUM-TRANSPORTING ATPASE SUBUNIT BETA-1-INTERACTING PROTEIN"/>
    <property type="match status" value="1"/>
</dbReference>
<feature type="transmembrane region" description="Helical" evidence="7">
    <location>
        <begin position="36"/>
        <end position="58"/>
    </location>
</feature>
<keyword evidence="10" id="KW-1185">Reference proteome</keyword>
<comment type="similarity">
    <text evidence="2 7">Belongs to the NKAIN family.</text>
</comment>
<gene>
    <name evidence="9" type="ORF">Fcan01_08187</name>
</gene>
<keyword evidence="5 7" id="KW-1133">Transmembrane helix</keyword>
<proteinExistence type="inferred from homology"/>
<dbReference type="InterPro" id="IPR008516">
    <property type="entry name" value="Na/K-Atpase_Interacting"/>
</dbReference>
<name>A0A226ELV3_FOLCA</name>